<reference evidence="9" key="1">
    <citation type="submission" date="2022-03" db="EMBL/GenBank/DDBJ databases">
        <authorList>
            <person name="Hettiarachchi G."/>
        </authorList>
    </citation>
    <scope>NUCLEOTIDE SEQUENCE</scope>
    <source>
        <strain evidence="9">LMG 32447</strain>
    </source>
</reference>
<evidence type="ECO:0000313" key="9">
    <source>
        <dbReference type="EMBL" id="CAH1851072.1"/>
    </source>
</evidence>
<accession>A0ABM9D0E2</accession>
<comment type="similarity">
    <text evidence="2">Belongs to the GSP F family.</text>
</comment>
<dbReference type="Gene3D" id="1.20.81.30">
    <property type="entry name" value="Type II secretion system (T2SS), domain F"/>
    <property type="match status" value="2"/>
</dbReference>
<dbReference type="InterPro" id="IPR018076">
    <property type="entry name" value="T2SS_GspF_dom"/>
</dbReference>
<dbReference type="PANTHER" id="PTHR30012">
    <property type="entry name" value="GENERAL SECRETION PATHWAY PROTEIN"/>
    <property type="match status" value="1"/>
</dbReference>
<dbReference type="PANTHER" id="PTHR30012:SF0">
    <property type="entry name" value="TYPE II SECRETION SYSTEM PROTEIN F-RELATED"/>
    <property type="match status" value="1"/>
</dbReference>
<evidence type="ECO:0000256" key="1">
    <source>
        <dbReference type="ARBA" id="ARBA00004651"/>
    </source>
</evidence>
<keyword evidence="6 7" id="KW-0472">Membrane</keyword>
<evidence type="ECO:0000256" key="4">
    <source>
        <dbReference type="ARBA" id="ARBA00022692"/>
    </source>
</evidence>
<keyword evidence="5 7" id="KW-1133">Transmembrane helix</keyword>
<name>A0ABM9D0E2_9LACO</name>
<feature type="transmembrane region" description="Helical" evidence="7">
    <location>
        <begin position="128"/>
        <end position="147"/>
    </location>
</feature>
<dbReference type="Proteomes" id="UP000838102">
    <property type="component" value="Unassembled WGS sequence"/>
</dbReference>
<evidence type="ECO:0000256" key="7">
    <source>
        <dbReference type="SAM" id="Phobius"/>
    </source>
</evidence>
<dbReference type="Pfam" id="PF00482">
    <property type="entry name" value="T2SSF"/>
    <property type="match status" value="2"/>
</dbReference>
<keyword evidence="10" id="KW-1185">Reference proteome</keyword>
<feature type="domain" description="Type II secretion system protein GspF" evidence="8">
    <location>
        <begin position="2"/>
        <end position="111"/>
    </location>
</feature>
<evidence type="ECO:0000256" key="5">
    <source>
        <dbReference type="ARBA" id="ARBA00022989"/>
    </source>
</evidence>
<keyword evidence="3" id="KW-1003">Cell membrane</keyword>
<organism evidence="9 10">
    <name type="scientific">Convivina praedatoris</name>
    <dbReference type="NCBI Taxonomy" id="2880963"/>
    <lineage>
        <taxon>Bacteria</taxon>
        <taxon>Bacillati</taxon>
        <taxon>Bacillota</taxon>
        <taxon>Bacilli</taxon>
        <taxon>Lactobacillales</taxon>
        <taxon>Lactobacillaceae</taxon>
        <taxon>Convivina</taxon>
    </lineage>
</organism>
<evidence type="ECO:0000256" key="2">
    <source>
        <dbReference type="ARBA" id="ARBA00005745"/>
    </source>
</evidence>
<keyword evidence="4 7" id="KW-0812">Transmembrane</keyword>
<evidence type="ECO:0000313" key="10">
    <source>
        <dbReference type="Proteomes" id="UP000838102"/>
    </source>
</evidence>
<evidence type="ECO:0000256" key="6">
    <source>
        <dbReference type="ARBA" id="ARBA00023136"/>
    </source>
</evidence>
<dbReference type="InterPro" id="IPR042094">
    <property type="entry name" value="T2SS_GspF_sf"/>
</dbReference>
<sequence length="309" mass="34713">MDSGYSIVRSLDVLEKSHPQWQQKLIYVQKKLAQGSSLVEALQPFISTAIALQLSLAKKHGDLAQTLIILGRNLSRISQQEEKLKQVMRYPVILLVLLALMLIALRYFLYPIMSQWSSANVVDSRFDWLLVGFGLAALVASLMIWYWWTKKTSLSRLNLLVHLPIIGGLVKTALTYQLSQQLSMLLSSGLTIPEIIEELVQQPADNLVVDLARFAQARLSQGGTLETFIWQQPYFNASVAGYFTRGHTADKLSAYLAYYAKLQFNTLVRQTDRLIASLQPIFFAVVGLAIVGLYLAMLLPMYQNIGGMN</sequence>
<gene>
    <name evidence="9" type="ORF">LMG032447_00262</name>
</gene>
<feature type="transmembrane region" description="Helical" evidence="7">
    <location>
        <begin position="87"/>
        <end position="108"/>
    </location>
</feature>
<proteinExistence type="inferred from homology"/>
<feature type="transmembrane region" description="Helical" evidence="7">
    <location>
        <begin position="281"/>
        <end position="302"/>
    </location>
</feature>
<evidence type="ECO:0000259" key="8">
    <source>
        <dbReference type="Pfam" id="PF00482"/>
    </source>
</evidence>
<comment type="caution">
    <text evidence="9">The sequence shown here is derived from an EMBL/GenBank/DDBJ whole genome shotgun (WGS) entry which is preliminary data.</text>
</comment>
<feature type="domain" description="Type II secretion system protein GspF" evidence="8">
    <location>
        <begin position="179"/>
        <end position="300"/>
    </location>
</feature>
<protein>
    <recommendedName>
        <fullName evidence="8">Type II secretion system protein GspF domain-containing protein</fullName>
    </recommendedName>
</protein>
<dbReference type="EMBL" id="CAKOEU010000001">
    <property type="protein sequence ID" value="CAH1851072.1"/>
    <property type="molecule type" value="Genomic_DNA"/>
</dbReference>
<evidence type="ECO:0000256" key="3">
    <source>
        <dbReference type="ARBA" id="ARBA00022475"/>
    </source>
</evidence>
<comment type="subcellular location">
    <subcellularLocation>
        <location evidence="1">Cell membrane</location>
        <topology evidence="1">Multi-pass membrane protein</topology>
    </subcellularLocation>
</comment>
<dbReference type="InterPro" id="IPR003004">
    <property type="entry name" value="GspF/PilC"/>
</dbReference>